<keyword evidence="2" id="KW-0862">Zinc</keyword>
<evidence type="ECO:0000259" key="4">
    <source>
        <dbReference type="PROSITE" id="PS50119"/>
    </source>
</evidence>
<dbReference type="InterPro" id="IPR000315">
    <property type="entry name" value="Znf_B-box"/>
</dbReference>
<dbReference type="Gene3D" id="3.30.40.10">
    <property type="entry name" value="Zinc/RING finger domain, C3HC4 (zinc finger)"/>
    <property type="match status" value="1"/>
</dbReference>
<evidence type="ECO:0000256" key="3">
    <source>
        <dbReference type="SAM" id="MobiDB-lite"/>
    </source>
</evidence>
<dbReference type="SUPFAM" id="SSF57845">
    <property type="entry name" value="B-box zinc-binding domain"/>
    <property type="match status" value="1"/>
</dbReference>
<keyword evidence="6" id="KW-1185">Reference proteome</keyword>
<organism evidence="5 6">
    <name type="scientific">Euplotes crassus</name>
    <dbReference type="NCBI Taxonomy" id="5936"/>
    <lineage>
        <taxon>Eukaryota</taxon>
        <taxon>Sar</taxon>
        <taxon>Alveolata</taxon>
        <taxon>Ciliophora</taxon>
        <taxon>Intramacronucleata</taxon>
        <taxon>Spirotrichea</taxon>
        <taxon>Hypotrichia</taxon>
        <taxon>Euplotida</taxon>
        <taxon>Euplotidae</taxon>
        <taxon>Moneuplotes</taxon>
    </lineage>
</organism>
<feature type="domain" description="B box-type" evidence="4">
    <location>
        <begin position="194"/>
        <end position="235"/>
    </location>
</feature>
<dbReference type="AlphaFoldDB" id="A0AAD1XEK2"/>
<dbReference type="Proteomes" id="UP001295684">
    <property type="component" value="Unassembled WGS sequence"/>
</dbReference>
<dbReference type="EMBL" id="CAMPGE010009057">
    <property type="protein sequence ID" value="CAI2367931.1"/>
    <property type="molecule type" value="Genomic_DNA"/>
</dbReference>
<evidence type="ECO:0000256" key="1">
    <source>
        <dbReference type="ARBA" id="ARBA00022723"/>
    </source>
</evidence>
<reference evidence="5" key="1">
    <citation type="submission" date="2023-07" db="EMBL/GenBank/DDBJ databases">
        <authorList>
            <consortium name="AG Swart"/>
            <person name="Singh M."/>
            <person name="Singh A."/>
            <person name="Seah K."/>
            <person name="Emmerich C."/>
        </authorList>
    </citation>
    <scope>NUCLEOTIDE SEQUENCE</scope>
    <source>
        <strain evidence="5">DP1</strain>
    </source>
</reference>
<gene>
    <name evidence="5" type="ORF">ECRASSUSDP1_LOCUS9220</name>
</gene>
<dbReference type="InterPro" id="IPR013083">
    <property type="entry name" value="Znf_RING/FYVE/PHD"/>
</dbReference>
<sequence>MNKRLIRKQKIEEAMKKYKKKRPKMNGERVRNISTLFDRHYTRLDEPISPSSNSREQNFSFGSNEVDLNGRKLTHPKTLNKKLFKKPTLSVSPDSLLDISFQKMGQDELSDGDEIQGSEILTCNICCSNKSEEFMICRFCGNNACNSCWDSVTKKKSKCFYCLQKITHQDLIRNLMVEQIRQKEKIIDSRYKNQLVKKCFVHKRAGKLFCENCCCFICTECVTDPIHSGHKICDINDRPDIKEMIQESNQFVEELQKGCNQLEQSIKSHSELVDISIKGLTIYISNLKNTILKKIEEDTRFLKEKVDLEIYINNEAKKELGQFQKIVNNVTKLSSNTINPQILREELDRHLGGNEAPNIKNLTANSKLDFSKVSIEEKFNLGCDSTKQTKFSEFIKKTLKDGINQMF</sequence>
<dbReference type="CDD" id="cd19756">
    <property type="entry name" value="Bbox2"/>
    <property type="match status" value="1"/>
</dbReference>
<dbReference type="SUPFAM" id="SSF57850">
    <property type="entry name" value="RING/U-box"/>
    <property type="match status" value="1"/>
</dbReference>
<protein>
    <recommendedName>
        <fullName evidence="4">B box-type domain-containing protein</fullName>
    </recommendedName>
</protein>
<dbReference type="PROSITE" id="PS50119">
    <property type="entry name" value="ZF_BBOX"/>
    <property type="match status" value="1"/>
</dbReference>
<keyword evidence="2" id="KW-0863">Zinc-finger</keyword>
<evidence type="ECO:0000313" key="5">
    <source>
        <dbReference type="EMBL" id="CAI2367931.1"/>
    </source>
</evidence>
<dbReference type="GO" id="GO:0008270">
    <property type="term" value="F:zinc ion binding"/>
    <property type="evidence" value="ECO:0007669"/>
    <property type="project" value="UniProtKB-KW"/>
</dbReference>
<feature type="region of interest" description="Disordered" evidence="3">
    <location>
        <begin position="44"/>
        <end position="63"/>
    </location>
</feature>
<feature type="compositionally biased region" description="Polar residues" evidence="3">
    <location>
        <begin position="49"/>
        <end position="63"/>
    </location>
</feature>
<name>A0AAD1XEK2_EUPCR</name>
<dbReference type="Pfam" id="PF00643">
    <property type="entry name" value="zf-B_box"/>
    <property type="match status" value="1"/>
</dbReference>
<proteinExistence type="predicted"/>
<keyword evidence="1" id="KW-0479">Metal-binding</keyword>
<dbReference type="InterPro" id="IPR050143">
    <property type="entry name" value="TRIM/RBCC"/>
</dbReference>
<comment type="caution">
    <text evidence="5">The sequence shown here is derived from an EMBL/GenBank/DDBJ whole genome shotgun (WGS) entry which is preliminary data.</text>
</comment>
<evidence type="ECO:0000256" key="2">
    <source>
        <dbReference type="PROSITE-ProRule" id="PRU00024"/>
    </source>
</evidence>
<dbReference type="PANTHER" id="PTHR24103">
    <property type="entry name" value="E3 UBIQUITIN-PROTEIN LIGASE TRIM"/>
    <property type="match status" value="1"/>
</dbReference>
<accession>A0AAD1XEK2</accession>
<evidence type="ECO:0000313" key="6">
    <source>
        <dbReference type="Proteomes" id="UP001295684"/>
    </source>
</evidence>